<protein>
    <recommendedName>
        <fullName evidence="5">Histone-binding protein RBBP4 N-terminal domain-containing protein</fullName>
    </recommendedName>
</protein>
<dbReference type="EMBL" id="AMZH03013033">
    <property type="protein sequence ID" value="RRT49936.1"/>
    <property type="molecule type" value="Genomic_DNA"/>
</dbReference>
<sequence length="134" mass="14903">MPQRPSIVATKTCGAEVHVFDCGQRPPRPIEGTNAGPDLVLRGHATEGYGVVLESPQGGLSLERIVRFQYLFVGLEDVAWHLKNENIFGSVGDDHLLMIWDLRSSSLKKPQHLVTAHEDEVKQLSWECYGIIVV</sequence>
<keyword evidence="2" id="KW-0677">Repeat</keyword>
<evidence type="ECO:0008006" key="5">
    <source>
        <dbReference type="Google" id="ProtNLM"/>
    </source>
</evidence>
<organism evidence="3 4">
    <name type="scientific">Ensete ventricosum</name>
    <name type="common">Abyssinian banana</name>
    <name type="synonym">Musa ensete</name>
    <dbReference type="NCBI Taxonomy" id="4639"/>
    <lineage>
        <taxon>Eukaryota</taxon>
        <taxon>Viridiplantae</taxon>
        <taxon>Streptophyta</taxon>
        <taxon>Embryophyta</taxon>
        <taxon>Tracheophyta</taxon>
        <taxon>Spermatophyta</taxon>
        <taxon>Magnoliopsida</taxon>
        <taxon>Liliopsida</taxon>
        <taxon>Zingiberales</taxon>
        <taxon>Musaceae</taxon>
        <taxon>Ensete</taxon>
    </lineage>
</organism>
<dbReference type="AlphaFoldDB" id="A0A426YE05"/>
<dbReference type="InterPro" id="IPR015943">
    <property type="entry name" value="WD40/YVTN_repeat-like_dom_sf"/>
</dbReference>
<keyword evidence="1" id="KW-0853">WD repeat</keyword>
<gene>
    <name evidence="3" type="ORF">B296_00030731</name>
</gene>
<dbReference type="Gene3D" id="2.130.10.10">
    <property type="entry name" value="YVTN repeat-like/Quinoprotein amine dehydrogenase"/>
    <property type="match status" value="1"/>
</dbReference>
<dbReference type="SUPFAM" id="SSF50978">
    <property type="entry name" value="WD40 repeat-like"/>
    <property type="match status" value="1"/>
</dbReference>
<dbReference type="Proteomes" id="UP000287651">
    <property type="component" value="Unassembled WGS sequence"/>
</dbReference>
<evidence type="ECO:0000313" key="3">
    <source>
        <dbReference type="EMBL" id="RRT49936.1"/>
    </source>
</evidence>
<dbReference type="PANTHER" id="PTHR22850">
    <property type="entry name" value="WD40 REPEAT FAMILY"/>
    <property type="match status" value="1"/>
</dbReference>
<name>A0A426YE05_ENSVE</name>
<evidence type="ECO:0000313" key="4">
    <source>
        <dbReference type="Proteomes" id="UP000287651"/>
    </source>
</evidence>
<accession>A0A426YE05</accession>
<reference evidence="3 4" key="1">
    <citation type="journal article" date="2014" name="Agronomy (Basel)">
        <title>A Draft Genome Sequence for Ensete ventricosum, the Drought-Tolerant Tree Against Hunger.</title>
        <authorList>
            <person name="Harrison J."/>
            <person name="Moore K.A."/>
            <person name="Paszkiewicz K."/>
            <person name="Jones T."/>
            <person name="Grant M."/>
            <person name="Ambacheew D."/>
            <person name="Muzemil S."/>
            <person name="Studholme D.J."/>
        </authorList>
    </citation>
    <scope>NUCLEOTIDE SEQUENCE [LARGE SCALE GENOMIC DNA]</scope>
</reference>
<comment type="caution">
    <text evidence="3">The sequence shown here is derived from an EMBL/GenBank/DDBJ whole genome shotgun (WGS) entry which is preliminary data.</text>
</comment>
<dbReference type="InterPro" id="IPR036322">
    <property type="entry name" value="WD40_repeat_dom_sf"/>
</dbReference>
<proteinExistence type="predicted"/>
<dbReference type="InterPro" id="IPR050459">
    <property type="entry name" value="WD_repeat_RBAP46/RBAP48/MSI1"/>
</dbReference>
<evidence type="ECO:0000256" key="1">
    <source>
        <dbReference type="ARBA" id="ARBA00022574"/>
    </source>
</evidence>
<evidence type="ECO:0000256" key="2">
    <source>
        <dbReference type="ARBA" id="ARBA00022737"/>
    </source>
</evidence>